<dbReference type="Proteomes" id="UP000295684">
    <property type="component" value="Unassembled WGS sequence"/>
</dbReference>
<dbReference type="InterPro" id="IPR003439">
    <property type="entry name" value="ABC_transporter-like_ATP-bd"/>
</dbReference>
<keyword evidence="2" id="KW-0547">Nucleotide-binding</keyword>
<sequence>MIEVDITKRIKTYKGWEDLKVKTQFDMGKITRITGPSGVGKTTLLKIIAGLITPELGAIKFNGNTWFDAEKKFSKKIQDRKVGFVFQDYALFPNMTVEAHLAYGTKDQTYINELLELGEMENFRQHLPGQLSGGQQQRLAILRALSTKPVLLLMDESFSALDKELKGKLMTKLQALFLVQGTTVLVVTHHDEVFDQSSAIFRLED</sequence>
<keyword evidence="8" id="KW-1185">Reference proteome</keyword>
<reference evidence="5" key="1">
    <citation type="journal article" date="2014" name="Int. J. Syst. Evol. Microbiol.">
        <title>Complete genome of a new Firmicutes species belonging to the dominant human colonic microbiota ('Ruminococcus bicirculans') reveals two chromosomes and a selective capacity to utilize plant glucans.</title>
        <authorList>
            <consortium name="NISC Comparative Sequencing Program"/>
            <person name="Wegmann U."/>
            <person name="Louis P."/>
            <person name="Goesmann A."/>
            <person name="Henrissat B."/>
            <person name="Duncan S.H."/>
            <person name="Flint H.J."/>
        </authorList>
    </citation>
    <scope>NUCLEOTIDE SEQUENCE</scope>
    <source>
        <strain evidence="5">CGMCC 1.15644</strain>
    </source>
</reference>
<evidence type="ECO:0000313" key="6">
    <source>
        <dbReference type="EMBL" id="TCO25469.1"/>
    </source>
</evidence>
<dbReference type="Pfam" id="PF00005">
    <property type="entry name" value="ABC_tran"/>
    <property type="match status" value="1"/>
</dbReference>
<dbReference type="PANTHER" id="PTHR42781">
    <property type="entry name" value="SPERMIDINE/PUTRESCINE IMPORT ATP-BINDING PROTEIN POTA"/>
    <property type="match status" value="1"/>
</dbReference>
<feature type="domain" description="ABC transporter" evidence="4">
    <location>
        <begin position="1"/>
        <end position="205"/>
    </location>
</feature>
<dbReference type="InterPro" id="IPR027417">
    <property type="entry name" value="P-loop_NTPase"/>
</dbReference>
<evidence type="ECO:0000256" key="2">
    <source>
        <dbReference type="ARBA" id="ARBA00022741"/>
    </source>
</evidence>
<evidence type="ECO:0000313" key="7">
    <source>
        <dbReference type="Proteomes" id="UP000295684"/>
    </source>
</evidence>
<dbReference type="SMART" id="SM00382">
    <property type="entry name" value="AAA"/>
    <property type="match status" value="1"/>
</dbReference>
<dbReference type="InterPro" id="IPR050093">
    <property type="entry name" value="ABC_SmlMolc_Importer"/>
</dbReference>
<dbReference type="AlphaFoldDB" id="A0A4R2HCJ6"/>
<organism evidence="6 7">
    <name type="scientific">Pedobacter psychrotolerans</name>
    <dbReference type="NCBI Taxonomy" id="1843235"/>
    <lineage>
        <taxon>Bacteria</taxon>
        <taxon>Pseudomonadati</taxon>
        <taxon>Bacteroidota</taxon>
        <taxon>Sphingobacteriia</taxon>
        <taxon>Sphingobacteriales</taxon>
        <taxon>Sphingobacteriaceae</taxon>
        <taxon>Pedobacter</taxon>
    </lineage>
</organism>
<reference evidence="8" key="2">
    <citation type="journal article" date="2019" name="Int. J. Syst. Evol. Microbiol.">
        <title>The Global Catalogue of Microorganisms (GCM) 10K type strain sequencing project: providing services to taxonomists for standard genome sequencing and annotation.</title>
        <authorList>
            <consortium name="The Broad Institute Genomics Platform"/>
            <consortium name="The Broad Institute Genome Sequencing Center for Infectious Disease"/>
            <person name="Wu L."/>
            <person name="Ma J."/>
        </authorList>
    </citation>
    <scope>NUCLEOTIDE SEQUENCE [LARGE SCALE GENOMIC DNA]</scope>
    <source>
        <strain evidence="8">CGMCC 1.15644</strain>
    </source>
</reference>
<gene>
    <name evidence="6" type="ORF">EV200_104507</name>
    <name evidence="5" type="ORF">GCM10011413_09180</name>
</gene>
<dbReference type="GO" id="GO:0016887">
    <property type="term" value="F:ATP hydrolysis activity"/>
    <property type="evidence" value="ECO:0007669"/>
    <property type="project" value="InterPro"/>
</dbReference>
<dbReference type="PANTHER" id="PTHR42781:SF4">
    <property type="entry name" value="SPERMIDINE_PUTRESCINE IMPORT ATP-BINDING PROTEIN POTA"/>
    <property type="match status" value="1"/>
</dbReference>
<evidence type="ECO:0000256" key="3">
    <source>
        <dbReference type="ARBA" id="ARBA00022840"/>
    </source>
</evidence>
<dbReference type="RefSeq" id="WP_132533221.1">
    <property type="nucleotide sequence ID" value="NZ_BMJO01000002.1"/>
</dbReference>
<dbReference type="EMBL" id="SLWO01000004">
    <property type="protein sequence ID" value="TCO25469.1"/>
    <property type="molecule type" value="Genomic_DNA"/>
</dbReference>
<dbReference type="EMBL" id="BMJO01000002">
    <property type="protein sequence ID" value="GGE45188.1"/>
    <property type="molecule type" value="Genomic_DNA"/>
</dbReference>
<dbReference type="OrthoDB" id="9782239at2"/>
<evidence type="ECO:0000313" key="5">
    <source>
        <dbReference type="EMBL" id="GGE45188.1"/>
    </source>
</evidence>
<dbReference type="PROSITE" id="PS00211">
    <property type="entry name" value="ABC_TRANSPORTER_1"/>
    <property type="match status" value="1"/>
</dbReference>
<evidence type="ECO:0000259" key="4">
    <source>
        <dbReference type="PROSITE" id="PS50893"/>
    </source>
</evidence>
<dbReference type="InterPro" id="IPR003593">
    <property type="entry name" value="AAA+_ATPase"/>
</dbReference>
<dbReference type="InterPro" id="IPR017871">
    <property type="entry name" value="ABC_transporter-like_CS"/>
</dbReference>
<dbReference type="Proteomes" id="UP000622648">
    <property type="component" value="Unassembled WGS sequence"/>
</dbReference>
<proteinExistence type="predicted"/>
<accession>A0A4R2HCJ6</accession>
<keyword evidence="1" id="KW-0813">Transport</keyword>
<keyword evidence="3 6" id="KW-0067">ATP-binding</keyword>
<name>A0A4R2HCJ6_9SPHI</name>
<comment type="caution">
    <text evidence="6">The sequence shown here is derived from an EMBL/GenBank/DDBJ whole genome shotgun (WGS) entry which is preliminary data.</text>
</comment>
<protein>
    <submittedName>
        <fullName evidence="6">Molybdate transport system ATP-binding protein</fullName>
    </submittedName>
</protein>
<dbReference type="SUPFAM" id="SSF52540">
    <property type="entry name" value="P-loop containing nucleoside triphosphate hydrolases"/>
    <property type="match status" value="1"/>
</dbReference>
<evidence type="ECO:0000256" key="1">
    <source>
        <dbReference type="ARBA" id="ARBA00022448"/>
    </source>
</evidence>
<dbReference type="GO" id="GO:0005524">
    <property type="term" value="F:ATP binding"/>
    <property type="evidence" value="ECO:0007669"/>
    <property type="project" value="UniProtKB-KW"/>
</dbReference>
<evidence type="ECO:0000313" key="8">
    <source>
        <dbReference type="Proteomes" id="UP000622648"/>
    </source>
</evidence>
<dbReference type="PROSITE" id="PS50893">
    <property type="entry name" value="ABC_TRANSPORTER_2"/>
    <property type="match status" value="1"/>
</dbReference>
<dbReference type="Gene3D" id="3.40.50.300">
    <property type="entry name" value="P-loop containing nucleotide triphosphate hydrolases"/>
    <property type="match status" value="1"/>
</dbReference>
<reference evidence="5" key="4">
    <citation type="submission" date="2024-05" db="EMBL/GenBank/DDBJ databases">
        <authorList>
            <person name="Sun Q."/>
            <person name="Zhou Y."/>
        </authorList>
    </citation>
    <scope>NUCLEOTIDE SEQUENCE</scope>
    <source>
        <strain evidence="5">CGMCC 1.15644</strain>
    </source>
</reference>
<reference evidence="6 7" key="3">
    <citation type="submission" date="2019-03" db="EMBL/GenBank/DDBJ databases">
        <title>Genomic Encyclopedia of Type Strains, Phase IV (KMG-IV): sequencing the most valuable type-strain genomes for metagenomic binning, comparative biology and taxonomic classification.</title>
        <authorList>
            <person name="Goeker M."/>
        </authorList>
    </citation>
    <scope>NUCLEOTIDE SEQUENCE [LARGE SCALE GENOMIC DNA]</scope>
    <source>
        <strain evidence="6 7">DSM 103236</strain>
    </source>
</reference>